<comment type="caution">
    <text evidence="2">The sequence shown here is derived from an EMBL/GenBank/DDBJ whole genome shotgun (WGS) entry which is preliminary data.</text>
</comment>
<gene>
    <name evidence="2" type="ORF">GCK32_015521</name>
</gene>
<proteinExistence type="predicted"/>
<dbReference type="Proteomes" id="UP001331761">
    <property type="component" value="Unassembled WGS sequence"/>
</dbReference>
<organism evidence="2 3">
    <name type="scientific">Trichostrongylus colubriformis</name>
    <name type="common">Black scour worm</name>
    <dbReference type="NCBI Taxonomy" id="6319"/>
    <lineage>
        <taxon>Eukaryota</taxon>
        <taxon>Metazoa</taxon>
        <taxon>Ecdysozoa</taxon>
        <taxon>Nematoda</taxon>
        <taxon>Chromadorea</taxon>
        <taxon>Rhabditida</taxon>
        <taxon>Rhabditina</taxon>
        <taxon>Rhabditomorpha</taxon>
        <taxon>Strongyloidea</taxon>
        <taxon>Trichostrongylidae</taxon>
        <taxon>Trichostrongylus</taxon>
    </lineage>
</organism>
<sequence>MATTIDNVRLVEFTYTYAISDRDDGVNVLPGDMDQAIEQAKRRDEAFAPTPAHVEDGATNKEKSTNSTRSSANIPLHDIERVLPIYLRVYYKEDEKTKRALIEYEVKNNETLYEMLAVMLRKLKALKGKKEAVGRFYYTQRKFRNPAELDFNSYAKTVIEDLAEMGKSMFFVFDMAGRLDSKETAEDSSLRWVIALKSSKSSRSSK</sequence>
<evidence type="ECO:0000313" key="3">
    <source>
        <dbReference type="Proteomes" id="UP001331761"/>
    </source>
</evidence>
<protein>
    <submittedName>
        <fullName evidence="2">Uncharacterized protein</fullName>
    </submittedName>
</protein>
<name>A0AAN8G6M5_TRICO</name>
<keyword evidence="3" id="KW-1185">Reference proteome</keyword>
<feature type="compositionally biased region" description="Basic and acidic residues" evidence="1">
    <location>
        <begin position="53"/>
        <end position="64"/>
    </location>
</feature>
<evidence type="ECO:0000313" key="2">
    <source>
        <dbReference type="EMBL" id="KAK5986990.1"/>
    </source>
</evidence>
<accession>A0AAN8G6M5</accession>
<reference evidence="2 3" key="1">
    <citation type="submission" date="2019-10" db="EMBL/GenBank/DDBJ databases">
        <title>Assembly and Annotation for the nematode Trichostrongylus colubriformis.</title>
        <authorList>
            <person name="Martin J."/>
        </authorList>
    </citation>
    <scope>NUCLEOTIDE SEQUENCE [LARGE SCALE GENOMIC DNA]</scope>
    <source>
        <strain evidence="2">G859</strain>
        <tissue evidence="2">Whole worm</tissue>
    </source>
</reference>
<feature type="region of interest" description="Disordered" evidence="1">
    <location>
        <begin position="42"/>
        <end position="71"/>
    </location>
</feature>
<evidence type="ECO:0000256" key="1">
    <source>
        <dbReference type="SAM" id="MobiDB-lite"/>
    </source>
</evidence>
<dbReference type="EMBL" id="WIXE01000012">
    <property type="protein sequence ID" value="KAK5986990.1"/>
    <property type="molecule type" value="Genomic_DNA"/>
</dbReference>
<dbReference type="AlphaFoldDB" id="A0AAN8G6M5"/>